<feature type="region of interest" description="Disordered" evidence="4">
    <location>
        <begin position="1"/>
        <end position="22"/>
    </location>
</feature>
<keyword evidence="3" id="KW-0472">Membrane</keyword>
<feature type="compositionally biased region" description="Basic and acidic residues" evidence="4">
    <location>
        <begin position="410"/>
        <end position="420"/>
    </location>
</feature>
<accession>A0A1G4JNT8</accession>
<feature type="compositionally biased region" description="Polar residues" evidence="4">
    <location>
        <begin position="63"/>
        <end position="78"/>
    </location>
</feature>
<dbReference type="GO" id="GO:0030479">
    <property type="term" value="C:actin cortical patch"/>
    <property type="evidence" value="ECO:0007669"/>
    <property type="project" value="InterPro"/>
</dbReference>
<feature type="compositionally biased region" description="Polar residues" evidence="4">
    <location>
        <begin position="1"/>
        <end position="17"/>
    </location>
</feature>
<comment type="subcellular location">
    <subcellularLocation>
        <location evidence="1">Membrane raft</location>
        <topology evidence="1">Peripheral membrane protein</topology>
    </subcellularLocation>
</comment>
<reference evidence="5 6" key="1">
    <citation type="submission" date="2016-03" db="EMBL/GenBank/DDBJ databases">
        <authorList>
            <person name="Devillers H."/>
        </authorList>
    </citation>
    <scope>NUCLEOTIDE SEQUENCE [LARGE SCALE GENOMIC DNA]</scope>
    <source>
        <strain evidence="5">CBS 11717</strain>
    </source>
</reference>
<feature type="compositionally biased region" description="Polar residues" evidence="4">
    <location>
        <begin position="40"/>
        <end position="52"/>
    </location>
</feature>
<feature type="region of interest" description="Disordered" evidence="4">
    <location>
        <begin position="585"/>
        <end position="627"/>
    </location>
</feature>
<name>A0A1G4JNT8_9SACH</name>
<feature type="region of interest" description="Disordered" evidence="4">
    <location>
        <begin position="535"/>
        <end position="562"/>
    </location>
</feature>
<feature type="compositionally biased region" description="Polar residues" evidence="4">
    <location>
        <begin position="421"/>
        <end position="430"/>
    </location>
</feature>
<dbReference type="AlphaFoldDB" id="A0A1G4JNT8"/>
<organism evidence="5 6">
    <name type="scientific">Lachancea mirantina</name>
    <dbReference type="NCBI Taxonomy" id="1230905"/>
    <lineage>
        <taxon>Eukaryota</taxon>
        <taxon>Fungi</taxon>
        <taxon>Dikarya</taxon>
        <taxon>Ascomycota</taxon>
        <taxon>Saccharomycotina</taxon>
        <taxon>Saccharomycetes</taxon>
        <taxon>Saccharomycetales</taxon>
        <taxon>Saccharomycetaceae</taxon>
        <taxon>Lachancea</taxon>
    </lineage>
</organism>
<keyword evidence="6" id="KW-1185">Reference proteome</keyword>
<protein>
    <submittedName>
        <fullName evidence="5">LAMI_0E10044g1_1</fullName>
    </submittedName>
</protein>
<dbReference type="Pfam" id="PF17096">
    <property type="entry name" value="AIM3"/>
    <property type="match status" value="1"/>
</dbReference>
<proteinExistence type="inferred from homology"/>
<feature type="compositionally biased region" description="Polar residues" evidence="4">
    <location>
        <begin position="109"/>
        <end position="121"/>
    </location>
</feature>
<evidence type="ECO:0000313" key="5">
    <source>
        <dbReference type="EMBL" id="SCU92376.1"/>
    </source>
</evidence>
<feature type="region of interest" description="Disordered" evidence="4">
    <location>
        <begin position="219"/>
        <end position="255"/>
    </location>
</feature>
<dbReference type="OrthoDB" id="3973404at2759"/>
<sequence length="644" mass="69609">MSDFWQNNKGSIMSGLSTAGKYGYKGSKAVAKAGYKAGKNQYNSSRGISNTDQPKDSEDSGSFERTSSQPSQPLQDVSSFPPPPVRPGQNQYHGKEQPSVPNAGRPTVYTPSHAQNTQGSISMADVSPLPSTAQPHFPSQADIAPPVYESSLPLPTTAAPDATRKPIQMLAPEPMVHGAIELNYVEESTPVLPTRNYSIDAQQDPSVYTRDAALLPHEMNSQTTSEKPHQRETLQNITPDTTASQSVQASGQYQVKPYVRKTPEELMAEKKALRPVVEPTLTPEVRAQQRSEPARPAEAAASESTHDTAQKGISGVYSPTIPTNFAPPPTPRGRNFTGADTLNCNPSRNISRTSLPRNNNAVRSSSTLSSNESRLQIGKSRKDDDVPKSAVVGSYNYDAKVNFQPPPKPFRRDEQQRSDTLRSSQRSQQVVLPSLQTAVTLPLQAEAISMPPQHAHSATIDLSDSQSLVSAEHRIVASPALPPRRIESPMVSNSSREHTVDVVSKNSIQTDASASRKEDSFGALNNELAAKLKIKKKAPPIPKKKESLKVRPPVPAKKPSLNWSPSLSSNIGGIKTAVVKEPSVEVAPPPVAPAKRSPAPPSPHTRGQPAVELSVQPGAIGTDENPFQRYLLRAVPTENDRLHK</sequence>
<dbReference type="Proteomes" id="UP000191024">
    <property type="component" value="Chromosome E"/>
</dbReference>
<feature type="region of interest" description="Disordered" evidence="4">
    <location>
        <begin position="36"/>
        <end position="160"/>
    </location>
</feature>
<feature type="compositionally biased region" description="Low complexity" evidence="4">
    <location>
        <begin position="364"/>
        <end position="373"/>
    </location>
</feature>
<feature type="region of interest" description="Disordered" evidence="4">
    <location>
        <begin position="484"/>
        <end position="519"/>
    </location>
</feature>
<evidence type="ECO:0000313" key="6">
    <source>
        <dbReference type="Proteomes" id="UP000191024"/>
    </source>
</evidence>
<dbReference type="InterPro" id="IPR031370">
    <property type="entry name" value="Aim3"/>
</dbReference>
<evidence type="ECO:0000256" key="3">
    <source>
        <dbReference type="ARBA" id="ARBA00023136"/>
    </source>
</evidence>
<evidence type="ECO:0000256" key="2">
    <source>
        <dbReference type="ARBA" id="ARBA00005311"/>
    </source>
</evidence>
<dbReference type="GO" id="GO:0045121">
    <property type="term" value="C:membrane raft"/>
    <property type="evidence" value="ECO:0007669"/>
    <property type="project" value="UniProtKB-SubCell"/>
</dbReference>
<evidence type="ECO:0000256" key="1">
    <source>
        <dbReference type="ARBA" id="ARBA00004256"/>
    </source>
</evidence>
<gene>
    <name evidence="5" type="ORF">LAMI_0E10044G</name>
</gene>
<feature type="compositionally biased region" description="Polar residues" evidence="4">
    <location>
        <begin position="338"/>
        <end position="363"/>
    </location>
</feature>
<feature type="compositionally biased region" description="Pro residues" evidence="4">
    <location>
        <begin position="587"/>
        <end position="603"/>
    </location>
</feature>
<feature type="region of interest" description="Disordered" evidence="4">
    <location>
        <begin position="270"/>
        <end position="430"/>
    </location>
</feature>
<feature type="compositionally biased region" description="Polar residues" evidence="4">
    <location>
        <begin position="504"/>
        <end position="513"/>
    </location>
</feature>
<dbReference type="GO" id="GO:0051016">
    <property type="term" value="P:barbed-end actin filament capping"/>
    <property type="evidence" value="ECO:0007669"/>
    <property type="project" value="InterPro"/>
</dbReference>
<evidence type="ECO:0000256" key="4">
    <source>
        <dbReference type="SAM" id="MobiDB-lite"/>
    </source>
</evidence>
<feature type="compositionally biased region" description="Polar residues" evidence="4">
    <location>
        <begin position="233"/>
        <end position="253"/>
    </location>
</feature>
<comment type="similarity">
    <text evidence="2">Belongs to the AIM3 family.</text>
</comment>
<dbReference type="EMBL" id="LT598465">
    <property type="protein sequence ID" value="SCU92376.1"/>
    <property type="molecule type" value="Genomic_DNA"/>
</dbReference>